<dbReference type="EMBL" id="AP025226">
    <property type="protein sequence ID" value="BDB99738.1"/>
    <property type="molecule type" value="Genomic_DNA"/>
</dbReference>
<feature type="domain" description="ABC transporter" evidence="14">
    <location>
        <begin position="4"/>
        <end position="243"/>
    </location>
</feature>
<comment type="catalytic activity">
    <reaction evidence="12">
        <text>tungstate(in) + ATP + H2O = tungstate(out) + ADP + phosphate + H(+)</text>
        <dbReference type="Rhea" id="RHEA:35027"/>
        <dbReference type="ChEBI" id="CHEBI:15377"/>
        <dbReference type="ChEBI" id="CHEBI:15378"/>
        <dbReference type="ChEBI" id="CHEBI:30616"/>
        <dbReference type="ChEBI" id="CHEBI:43474"/>
        <dbReference type="ChEBI" id="CHEBI:46502"/>
        <dbReference type="ChEBI" id="CHEBI:456216"/>
        <dbReference type="EC" id="7.3.2.6"/>
    </reaction>
</comment>
<keyword evidence="4" id="KW-0500">Molybdenum</keyword>
<evidence type="ECO:0000256" key="1">
    <source>
        <dbReference type="ARBA" id="ARBA00004236"/>
    </source>
</evidence>
<dbReference type="PANTHER" id="PTHR43875:SF4">
    <property type="entry name" value="GLUCOSE IMPORT ATP-BINDING PROTEIN GLCV"/>
    <property type="match status" value="1"/>
</dbReference>
<dbReference type="NCBIfam" id="NF040933">
    <property type="entry name" value="ABC_arch_GlcV"/>
    <property type="match status" value="1"/>
</dbReference>
<dbReference type="InterPro" id="IPR053598">
    <property type="entry name" value="ABC-Glucose_import_ATPase"/>
</dbReference>
<comment type="similarity">
    <text evidence="8">Belongs to the ABC transporter superfamily. Sulfate/tungstate importer (TC 3.A.1.6) family.</text>
</comment>
<evidence type="ECO:0000256" key="12">
    <source>
        <dbReference type="ARBA" id="ARBA00047936"/>
    </source>
</evidence>
<dbReference type="Gene3D" id="2.40.50.100">
    <property type="match status" value="1"/>
</dbReference>
<evidence type="ECO:0000256" key="4">
    <source>
        <dbReference type="ARBA" id="ARBA00022505"/>
    </source>
</evidence>
<dbReference type="InterPro" id="IPR040856">
    <property type="entry name" value="GlcV_C"/>
</dbReference>
<dbReference type="Proteomes" id="UP001319921">
    <property type="component" value="Chromosome"/>
</dbReference>
<keyword evidence="7" id="KW-0472">Membrane</keyword>
<protein>
    <recommendedName>
        <fullName evidence="11">Molybdate/tungstate import ATP-binding protein WtpC</fullName>
        <ecNumber evidence="10">7.3.2.6</ecNumber>
    </recommendedName>
</protein>
<comment type="function">
    <text evidence="13">Part of the ABC transporter complex WtpABC involved in molybdate/tungstate import. Responsible for energy coupling to the transport system.</text>
</comment>
<dbReference type="RefSeq" id="WP_229570205.1">
    <property type="nucleotide sequence ID" value="NZ_AP025226.1"/>
</dbReference>
<dbReference type="InterPro" id="IPR003593">
    <property type="entry name" value="AAA+_ATPase"/>
</dbReference>
<dbReference type="SUPFAM" id="SSF52540">
    <property type="entry name" value="P-loop containing nucleoside triphosphate hydrolases"/>
    <property type="match status" value="1"/>
</dbReference>
<dbReference type="InterPro" id="IPR012340">
    <property type="entry name" value="NA-bd_OB-fold"/>
</dbReference>
<evidence type="ECO:0000256" key="7">
    <source>
        <dbReference type="ARBA" id="ARBA00023136"/>
    </source>
</evidence>
<dbReference type="GO" id="GO:0016887">
    <property type="term" value="F:ATP hydrolysis activity"/>
    <property type="evidence" value="ECO:0007669"/>
    <property type="project" value="InterPro"/>
</dbReference>
<dbReference type="Pfam" id="PF17847">
    <property type="entry name" value="GlcV_C_terminal"/>
    <property type="match status" value="1"/>
</dbReference>
<reference evidence="15 16" key="1">
    <citation type="journal article" date="2022" name="Microbiol. Resour. Announc.">
        <title>Complete Genome Sequence of the Hyperthermophilic and Acidophilic Archaeon Saccharolobus caldissimus Strain HS-3T.</title>
        <authorList>
            <person name="Sakai H.D."/>
            <person name="Kurosawa N."/>
        </authorList>
    </citation>
    <scope>NUCLEOTIDE SEQUENCE [LARGE SCALE GENOMIC DNA]</scope>
    <source>
        <strain evidence="15 16">JCM32116</strain>
    </source>
</reference>
<dbReference type="EC" id="7.3.2.6" evidence="10"/>
<keyword evidence="16" id="KW-1185">Reference proteome</keyword>
<dbReference type="InterPro" id="IPR008995">
    <property type="entry name" value="Mo/tungstate-bd_C_term_dom"/>
</dbReference>
<keyword evidence="2" id="KW-0813">Transport</keyword>
<dbReference type="InterPro" id="IPR027417">
    <property type="entry name" value="P-loop_NTPase"/>
</dbReference>
<evidence type="ECO:0000256" key="10">
    <source>
        <dbReference type="ARBA" id="ARBA00039025"/>
    </source>
</evidence>
<comment type="subunit">
    <text evidence="9">The complex is composed of two ATP-binding proteins (WtpC), two transmembrane proteins (WtpB) and a solute-binding protein (WtpA).</text>
</comment>
<dbReference type="GeneID" id="68867475"/>
<dbReference type="Gene3D" id="3.40.50.300">
    <property type="entry name" value="P-loop containing nucleotide triphosphate hydrolases"/>
    <property type="match status" value="1"/>
</dbReference>
<dbReference type="GO" id="GO:0015408">
    <property type="term" value="F:ABC-type ferric iron transporter activity"/>
    <property type="evidence" value="ECO:0007669"/>
    <property type="project" value="InterPro"/>
</dbReference>
<dbReference type="AlphaFoldDB" id="A0AAQ4CVA7"/>
<dbReference type="KEGG" id="scas:SACC_27550"/>
<dbReference type="PANTHER" id="PTHR43875">
    <property type="entry name" value="MALTODEXTRIN IMPORT ATP-BINDING PROTEIN MSMX"/>
    <property type="match status" value="1"/>
</dbReference>
<evidence type="ECO:0000256" key="3">
    <source>
        <dbReference type="ARBA" id="ARBA00022475"/>
    </source>
</evidence>
<keyword evidence="5" id="KW-0547">Nucleotide-binding</keyword>
<proteinExistence type="inferred from homology"/>
<evidence type="ECO:0000256" key="9">
    <source>
        <dbReference type="ARBA" id="ARBA00038781"/>
    </source>
</evidence>
<accession>A0AAQ4CVA7</accession>
<dbReference type="InterPro" id="IPR047641">
    <property type="entry name" value="ABC_transpr_MalK/UgpC-like"/>
</dbReference>
<sequence>MSSIKVENLTKVFKKGRTEIKAVDNISIKIDNGTSFGVLGPSGHGKSTFLRLIAGLEEPTSGYIYFDDELVSEPHRVILGPEKRGIAMVFQNWALYPNMKVFDNIAFPLKLAKVPRDKIEKKVREVAEELGLTNVLDRYPKELSGGQMQRTAIARALVKDPKVLLLDEPFSNLDAQIRESARALVRKIQRERKLTTIIVSHDPADIFAIANKAGVIVNGKFAQIGAPIEIYDMPATDLIAKLTGEINLIHAKVIENNAIIGNLKIPLNFKLDNLQEVIIGLRPDDIMLSERPLDRYVDVGVVKVKLVSYGAGIFKIVVSPISNEEIDIIIDSEEPLEIGTETHLLVKMGKIKVFDVNGNNILAREKKVVKQE</sequence>
<dbReference type="Pfam" id="PF00005">
    <property type="entry name" value="ABC_tran"/>
    <property type="match status" value="1"/>
</dbReference>
<keyword evidence="3" id="KW-1003">Cell membrane</keyword>
<dbReference type="InterPro" id="IPR003439">
    <property type="entry name" value="ABC_transporter-like_ATP-bd"/>
</dbReference>
<evidence type="ECO:0000256" key="5">
    <source>
        <dbReference type="ARBA" id="ARBA00022741"/>
    </source>
</evidence>
<evidence type="ECO:0000256" key="6">
    <source>
        <dbReference type="ARBA" id="ARBA00022840"/>
    </source>
</evidence>
<dbReference type="GO" id="GO:0005524">
    <property type="term" value="F:ATP binding"/>
    <property type="evidence" value="ECO:0007669"/>
    <property type="project" value="UniProtKB-KW"/>
</dbReference>
<keyword evidence="6 15" id="KW-0067">ATP-binding</keyword>
<dbReference type="Gene3D" id="2.40.50.140">
    <property type="entry name" value="Nucleic acid-binding proteins"/>
    <property type="match status" value="1"/>
</dbReference>
<evidence type="ECO:0000256" key="11">
    <source>
        <dbReference type="ARBA" id="ARBA00041133"/>
    </source>
</evidence>
<dbReference type="FunFam" id="3.40.50.300:FF:000425">
    <property type="entry name" value="Probable ABC transporter, ATP-binding subunit"/>
    <property type="match status" value="1"/>
</dbReference>
<dbReference type="GO" id="GO:1901238">
    <property type="term" value="F:ABC-type tungstate transporter activity"/>
    <property type="evidence" value="ECO:0007669"/>
    <property type="project" value="UniProtKB-EC"/>
</dbReference>
<evidence type="ECO:0000256" key="8">
    <source>
        <dbReference type="ARBA" id="ARBA00038307"/>
    </source>
</evidence>
<dbReference type="SMART" id="SM00382">
    <property type="entry name" value="AAA"/>
    <property type="match status" value="1"/>
</dbReference>
<evidence type="ECO:0000313" key="16">
    <source>
        <dbReference type="Proteomes" id="UP001319921"/>
    </source>
</evidence>
<dbReference type="InterPro" id="IPR015853">
    <property type="entry name" value="ABC_transpr_FbpC"/>
</dbReference>
<organism evidence="15 16">
    <name type="scientific">Saccharolobus caldissimus</name>
    <dbReference type="NCBI Taxonomy" id="1702097"/>
    <lineage>
        <taxon>Archaea</taxon>
        <taxon>Thermoproteota</taxon>
        <taxon>Thermoprotei</taxon>
        <taxon>Sulfolobales</taxon>
        <taxon>Sulfolobaceae</taxon>
        <taxon>Saccharolobus</taxon>
    </lineage>
</organism>
<dbReference type="GO" id="GO:0055052">
    <property type="term" value="C:ATP-binding cassette (ABC) transporter complex, substrate-binding subunit-containing"/>
    <property type="evidence" value="ECO:0007669"/>
    <property type="project" value="TreeGrafter"/>
</dbReference>
<evidence type="ECO:0000256" key="2">
    <source>
        <dbReference type="ARBA" id="ARBA00022448"/>
    </source>
</evidence>
<dbReference type="SUPFAM" id="SSF50331">
    <property type="entry name" value="MOP-like"/>
    <property type="match status" value="1"/>
</dbReference>
<dbReference type="PROSITE" id="PS50893">
    <property type="entry name" value="ABC_TRANSPORTER_2"/>
    <property type="match status" value="1"/>
</dbReference>
<evidence type="ECO:0000259" key="14">
    <source>
        <dbReference type="PROSITE" id="PS50893"/>
    </source>
</evidence>
<gene>
    <name evidence="15" type="ORF">SACC_27550</name>
</gene>
<dbReference type="CDD" id="cd03259">
    <property type="entry name" value="ABC_Carb_Solutes_like"/>
    <property type="match status" value="1"/>
</dbReference>
<name>A0AAQ4CVA7_9CREN</name>
<evidence type="ECO:0000256" key="13">
    <source>
        <dbReference type="ARBA" id="ARBA00057369"/>
    </source>
</evidence>
<comment type="subcellular location">
    <subcellularLocation>
        <location evidence="1">Cell membrane</location>
    </subcellularLocation>
</comment>
<evidence type="ECO:0000313" key="15">
    <source>
        <dbReference type="EMBL" id="BDB99738.1"/>
    </source>
</evidence>